<proteinExistence type="predicted"/>
<feature type="compositionally biased region" description="Low complexity" evidence="1">
    <location>
        <begin position="143"/>
        <end position="152"/>
    </location>
</feature>
<comment type="caution">
    <text evidence="3">The sequence shown here is derived from an EMBL/GenBank/DDBJ whole genome shotgun (WGS) entry which is preliminary data.</text>
</comment>
<reference evidence="3" key="1">
    <citation type="submission" date="2022-03" db="EMBL/GenBank/DDBJ databases">
        <authorList>
            <person name="Santos J.D.N."/>
            <person name="Kallscheuer N."/>
            <person name="Jogler C."/>
            <person name="Lage O.M."/>
        </authorList>
    </citation>
    <scope>NUCLEOTIDE SEQUENCE</scope>
    <source>
        <strain evidence="3">M600PL45_2</strain>
    </source>
</reference>
<feature type="region of interest" description="Disordered" evidence="1">
    <location>
        <begin position="57"/>
        <end position="86"/>
    </location>
</feature>
<evidence type="ECO:0000256" key="2">
    <source>
        <dbReference type="SAM" id="Phobius"/>
    </source>
</evidence>
<protein>
    <submittedName>
        <fullName evidence="3">Uncharacterized protein</fullName>
    </submittedName>
</protein>
<evidence type="ECO:0000313" key="4">
    <source>
        <dbReference type="Proteomes" id="UP001166784"/>
    </source>
</evidence>
<feature type="transmembrane region" description="Helical" evidence="2">
    <location>
        <begin position="12"/>
        <end position="32"/>
    </location>
</feature>
<reference evidence="3" key="2">
    <citation type="journal article" date="2023" name="Int. J. Syst. Evol. Microbiol.">
        <title>Streptomyces marispadix sp. nov., isolated from marine beach sediment of the Northern Coast of Portugal.</title>
        <authorList>
            <person name="dos Santos J.D.N."/>
            <person name="Vitorino I.R."/>
            <person name="Kallscheuer N."/>
            <person name="Srivastava A."/>
            <person name="Krautwurst S."/>
            <person name="Marz M."/>
            <person name="Jogler C."/>
            <person name="Lobo Da Cunha A."/>
            <person name="Catita J."/>
            <person name="Goncalves H."/>
            <person name="Gonzalez I."/>
            <person name="Reyes F."/>
            <person name="Lage O.M."/>
        </authorList>
    </citation>
    <scope>NUCLEOTIDE SEQUENCE</scope>
    <source>
        <strain evidence="3">M600PL45_2</strain>
    </source>
</reference>
<name>A0ABS9ST78_9ACTN</name>
<keyword evidence="2" id="KW-0472">Membrane</keyword>
<sequence>MTSQARSAGSVICIVLATVSLLAALITAIVAINATSHVSDKLEPGLAQGYYDRADEGTGGYEPFQPSEVGDESTCHDGSADDQPDQGFWSCVQKDSAAWSAQVAARQADAQAKGQLAIVLGLFGLTFAIGAVASNAGARSAAQTAAPPAGDGLRAEARPAANTQDMG</sequence>
<dbReference type="EMBL" id="JAKWJU010000002">
    <property type="protein sequence ID" value="MCH6159457.1"/>
    <property type="molecule type" value="Genomic_DNA"/>
</dbReference>
<feature type="transmembrane region" description="Helical" evidence="2">
    <location>
        <begin position="116"/>
        <end position="133"/>
    </location>
</feature>
<keyword evidence="2" id="KW-0812">Transmembrane</keyword>
<evidence type="ECO:0000256" key="1">
    <source>
        <dbReference type="SAM" id="MobiDB-lite"/>
    </source>
</evidence>
<organism evidence="3 4">
    <name type="scientific">Streptomyces marispadix</name>
    <dbReference type="NCBI Taxonomy" id="2922868"/>
    <lineage>
        <taxon>Bacteria</taxon>
        <taxon>Bacillati</taxon>
        <taxon>Actinomycetota</taxon>
        <taxon>Actinomycetes</taxon>
        <taxon>Kitasatosporales</taxon>
        <taxon>Streptomycetaceae</taxon>
        <taxon>Streptomyces</taxon>
    </lineage>
</organism>
<dbReference type="Proteomes" id="UP001166784">
    <property type="component" value="Unassembled WGS sequence"/>
</dbReference>
<dbReference type="RefSeq" id="WP_241057401.1">
    <property type="nucleotide sequence ID" value="NZ_JAKWJU010000002.1"/>
</dbReference>
<accession>A0ABS9ST78</accession>
<feature type="region of interest" description="Disordered" evidence="1">
    <location>
        <begin position="143"/>
        <end position="167"/>
    </location>
</feature>
<keyword evidence="2" id="KW-1133">Transmembrane helix</keyword>
<gene>
    <name evidence="3" type="ORF">MMA15_03200</name>
</gene>
<keyword evidence="4" id="KW-1185">Reference proteome</keyword>
<evidence type="ECO:0000313" key="3">
    <source>
        <dbReference type="EMBL" id="MCH6159457.1"/>
    </source>
</evidence>